<protein>
    <submittedName>
        <fullName evidence="3">Uncharacterized protein</fullName>
    </submittedName>
</protein>
<dbReference type="RefSeq" id="WP_000867176.1">
    <property type="nucleotide sequence ID" value="NZ_CP009334.1"/>
</dbReference>
<dbReference type="KEGG" id="btw:BF38_6095"/>
<dbReference type="AlphaFoldDB" id="A0A0B5NPC7"/>
<dbReference type="EMBL" id="CP053979">
    <property type="protein sequence ID" value="QKH22901.1"/>
    <property type="molecule type" value="Genomic_DNA"/>
</dbReference>
<sequence length="173" mass="19835">MKVNANFILNLDVNAFENVVLDGHFVEFATREGIEYKVGDFVLMKEVNSSNALTGRKSLEAINRVIVDPLTKCTTLFFENLPTNTLTDRVSLAFSKKYLQTVFDMKVSLYNLRELAISHVDKRLIGSITHNLKEYVTVGEKKNYMMSKLLELQHETVDTVLYLYVDNVLDFNN</sequence>
<geneLocation type="plasmid" evidence="1 4">
    <name>2</name>
</geneLocation>
<name>A0A0B5NPC7_BACTU</name>
<organism evidence="3 5">
    <name type="scientific">Bacillus thuringiensis</name>
    <dbReference type="NCBI Taxonomy" id="1428"/>
    <lineage>
        <taxon>Bacteria</taxon>
        <taxon>Bacillati</taxon>
        <taxon>Bacillota</taxon>
        <taxon>Bacilli</taxon>
        <taxon>Bacillales</taxon>
        <taxon>Bacillaceae</taxon>
        <taxon>Bacillus</taxon>
        <taxon>Bacillus cereus group</taxon>
    </lineage>
</organism>
<dbReference type="EMBL" id="VKQN01000001">
    <property type="protein sequence ID" value="MDR4174603.1"/>
    <property type="molecule type" value="Genomic_DNA"/>
</dbReference>
<reference evidence="2" key="2">
    <citation type="submission" date="2019-07" db="EMBL/GenBank/DDBJ databases">
        <title>Phylogenomic Reclassification of ATCC Bacillus Strains and Various Taxa within the Genus Bacillus.</title>
        <authorList>
            <person name="Riojas M.A."/>
            <person name="Frank A.M."/>
            <person name="Fenn S.L."/>
            <person name="King S.P."/>
            <person name="Brower S.M."/>
            <person name="Hazbon M.H."/>
        </authorList>
    </citation>
    <scope>NUCLEOTIDE SEQUENCE</scope>
    <source>
        <strain evidence="2">ATCC 35646</strain>
    </source>
</reference>
<evidence type="ECO:0000313" key="2">
    <source>
        <dbReference type="EMBL" id="MDR4174603.1"/>
    </source>
</evidence>
<reference evidence="1 4" key="1">
    <citation type="journal article" date="2015" name="Genome Announc.">
        <title>Complete genome sequences for 35 biothreat assay-relevant bacillus species.</title>
        <authorList>
            <person name="Johnson S.L."/>
            <person name="Daligault H.E."/>
            <person name="Davenport K.W."/>
            <person name="Jaissle J."/>
            <person name="Frey K.G."/>
            <person name="Ladner J.T."/>
            <person name="Broomall S.M."/>
            <person name="Bishop-Lilly K.A."/>
            <person name="Bruce D.C."/>
            <person name="Gibbons H.S."/>
            <person name="Coyne S.R."/>
            <person name="Lo C.C."/>
            <person name="Meincke L."/>
            <person name="Munk A.C."/>
            <person name="Koroleva G.I."/>
            <person name="Rosenzweig C.N."/>
            <person name="Palacios G.F."/>
            <person name="Redden C.L."/>
            <person name="Minogue T.D."/>
            <person name="Chain P.S."/>
        </authorList>
    </citation>
    <scope>NUCLEOTIDE SEQUENCE [LARGE SCALE GENOMIC DNA]</scope>
    <source>
        <strain evidence="1 4">HD1011</strain>
        <plasmid evidence="1 4">2</plasmid>
    </source>
</reference>
<evidence type="ECO:0000313" key="5">
    <source>
        <dbReference type="Proteomes" id="UP000501107"/>
    </source>
</evidence>
<gene>
    <name evidence="1" type="ORF">BF38_6095</name>
    <name evidence="2" type="ORF">FO599_00475</name>
    <name evidence="3" type="ORF">FOC89_02670</name>
</gene>
<accession>A0A0B5NPC7</accession>
<evidence type="ECO:0000313" key="1">
    <source>
        <dbReference type="EMBL" id="AJG73988.1"/>
    </source>
</evidence>
<keyword evidence="3" id="KW-0614">Plasmid</keyword>
<dbReference type="Proteomes" id="UP001181533">
    <property type="component" value="Unassembled WGS sequence"/>
</dbReference>
<evidence type="ECO:0000313" key="4">
    <source>
        <dbReference type="Proteomes" id="UP000031876"/>
    </source>
</evidence>
<proteinExistence type="predicted"/>
<reference evidence="3 5" key="3">
    <citation type="submission" date="2020-05" db="EMBL/GenBank/DDBJ databases">
        <title>FDA dAtabase for Regulatory Grade micrObial Sequences (FDA-ARGOS): Supporting development and validation of Infectious Disease Dx tests.</title>
        <authorList>
            <person name="Nelson B."/>
            <person name="Plummer A."/>
            <person name="Tallon L."/>
            <person name="Sadzewicz L."/>
            <person name="Zhao X."/>
            <person name="Vavikolanu K."/>
            <person name="Mehta A."/>
            <person name="Aluvathingal J."/>
            <person name="Nadendla S."/>
            <person name="Myers T."/>
            <person name="Yan Y."/>
            <person name="Sichtig H."/>
        </authorList>
    </citation>
    <scope>NUCLEOTIDE SEQUENCE [LARGE SCALE GENOMIC DNA]</scope>
    <source>
        <strain evidence="3 5">FDAARGOS_795</strain>
        <plasmid evidence="3 5">unnamed3</plasmid>
    </source>
</reference>
<evidence type="ECO:0000313" key="3">
    <source>
        <dbReference type="EMBL" id="QKH22901.1"/>
    </source>
</evidence>
<dbReference type="Proteomes" id="UP000501107">
    <property type="component" value="Plasmid unnamed3"/>
</dbReference>
<dbReference type="Proteomes" id="UP000031876">
    <property type="component" value="Plasmid 2"/>
</dbReference>
<dbReference type="EMBL" id="CP009334">
    <property type="protein sequence ID" value="AJG73988.1"/>
    <property type="molecule type" value="Genomic_DNA"/>
</dbReference>
<geneLocation type="plasmid" evidence="3 5">
    <name>unnamed3</name>
</geneLocation>